<gene>
    <name evidence="1" type="ORF">EDC90_1001124</name>
</gene>
<evidence type="ECO:0000313" key="2">
    <source>
        <dbReference type="Proteomes" id="UP000295097"/>
    </source>
</evidence>
<dbReference type="GO" id="GO:0015716">
    <property type="term" value="P:organic phosphonate transport"/>
    <property type="evidence" value="ECO:0007669"/>
    <property type="project" value="InterPro"/>
</dbReference>
<dbReference type="Proteomes" id="UP000295097">
    <property type="component" value="Unassembled WGS sequence"/>
</dbReference>
<dbReference type="RefSeq" id="WP_132307454.1">
    <property type="nucleotide sequence ID" value="NZ_SMAR01000001.1"/>
</dbReference>
<reference evidence="1 2" key="1">
    <citation type="submission" date="2019-03" db="EMBL/GenBank/DDBJ databases">
        <title>Freshwater and sediment microbial communities from various areas in North America, analyzing microbe dynamics in response to fracking.</title>
        <authorList>
            <person name="Lamendella R."/>
        </authorList>
    </citation>
    <scope>NUCLEOTIDE SEQUENCE [LARGE SCALE GENOMIC DNA]</scope>
    <source>
        <strain evidence="1 2">175.2</strain>
    </source>
</reference>
<keyword evidence="2" id="KW-1185">Reference proteome</keyword>
<dbReference type="EMBL" id="SMAR01000001">
    <property type="protein sequence ID" value="TCT44986.1"/>
    <property type="molecule type" value="Genomic_DNA"/>
</dbReference>
<organism evidence="1 2">
    <name type="scientific">Martelella mediterranea</name>
    <dbReference type="NCBI Taxonomy" id="293089"/>
    <lineage>
        <taxon>Bacteria</taxon>
        <taxon>Pseudomonadati</taxon>
        <taxon>Pseudomonadota</taxon>
        <taxon>Alphaproteobacteria</taxon>
        <taxon>Hyphomicrobiales</taxon>
        <taxon>Aurantimonadaceae</taxon>
        <taxon>Martelella</taxon>
    </lineage>
</organism>
<dbReference type="AlphaFoldDB" id="A0A4R3NXV7"/>
<accession>A0A4R3NXV7</accession>
<dbReference type="GO" id="GO:0019634">
    <property type="term" value="P:organic phosphonate metabolic process"/>
    <property type="evidence" value="ECO:0007669"/>
    <property type="project" value="InterPro"/>
</dbReference>
<evidence type="ECO:0000313" key="1">
    <source>
        <dbReference type="EMBL" id="TCT44986.1"/>
    </source>
</evidence>
<dbReference type="NCBIfam" id="TIGR03293">
    <property type="entry name" value="PhnG_redo"/>
    <property type="match status" value="1"/>
</dbReference>
<proteinExistence type="predicted"/>
<dbReference type="OrthoDB" id="530475at2"/>
<dbReference type="Pfam" id="PF06754">
    <property type="entry name" value="PhnG"/>
    <property type="match status" value="1"/>
</dbReference>
<dbReference type="InterPro" id="IPR009609">
    <property type="entry name" value="Phosphonate_metab_PhnG"/>
</dbReference>
<name>A0A4R3NXV7_9HYPH</name>
<protein>
    <submittedName>
        <fullName evidence="1">Alpha-D-ribose 1-methylphosphonate 5-triphosphate synthase subunit PhnG</fullName>
    </submittedName>
</protein>
<comment type="caution">
    <text evidence="1">The sequence shown here is derived from an EMBL/GenBank/DDBJ whole genome shotgun (WGS) entry which is preliminary data.</text>
</comment>
<sequence length="159" mass="17027">MGAQPKTDTLNEDAQNGRKAVSGLLARALSEELEPALQALAGDEEITPLRGPETGLVMLRGRIGGGGSGFNLGETTVSRASIRLSDGLVGHGHCLGTDRKKAQMIAIFDALYQRSSMAEKLEKTLLGKVRTRIASEQKKQAEETAATRVDFFTMVRGDN</sequence>